<keyword evidence="6" id="KW-0347">Helicase</keyword>
<keyword evidence="9" id="KW-0651">Protein splicing</keyword>
<reference evidence="13 14" key="1">
    <citation type="journal article" date="2012" name="J. Bacteriol.">
        <title>Genome sequence of the model hyperthermophilic archaeon Thermococcus litoralis NS-C.</title>
        <authorList>
            <person name="Gardner A.F."/>
            <person name="Kumar S."/>
            <person name="Perler F.B."/>
        </authorList>
    </citation>
    <scope>NUCLEOTIDE SEQUENCE [LARGE SCALE GENOMIC DNA]</scope>
    <source>
        <strain evidence="14">ATCC 51850 / DSM 5473 / JCM 8560 / NS-C</strain>
    </source>
</reference>
<dbReference type="Gene3D" id="3.40.50.300">
    <property type="entry name" value="P-loop containing nucleotide triphosphate hydrolases"/>
    <property type="match status" value="2"/>
</dbReference>
<evidence type="ECO:0000256" key="4">
    <source>
        <dbReference type="ARBA" id="ARBA00022741"/>
    </source>
</evidence>
<evidence type="ECO:0000259" key="12">
    <source>
        <dbReference type="PROSITE" id="PS50051"/>
    </source>
</evidence>
<dbReference type="SMART" id="SM00305">
    <property type="entry name" value="HintC"/>
    <property type="match status" value="2"/>
</dbReference>
<dbReference type="Pfam" id="PF14551">
    <property type="entry name" value="MCM_N"/>
    <property type="match status" value="1"/>
</dbReference>
<dbReference type="Pfam" id="PF00493">
    <property type="entry name" value="MCM"/>
    <property type="match status" value="2"/>
</dbReference>
<dbReference type="PROSITE" id="PS50817">
    <property type="entry name" value="INTEIN_N_TER"/>
    <property type="match status" value="2"/>
</dbReference>
<evidence type="ECO:0000256" key="10">
    <source>
        <dbReference type="ARBA" id="ARBA00023125"/>
    </source>
</evidence>
<dbReference type="Gene3D" id="3.30.1640.10">
    <property type="entry name" value="mini-chromosome maintenance (MCM) complex, chain A, domain 1"/>
    <property type="match status" value="1"/>
</dbReference>
<dbReference type="InterPro" id="IPR041562">
    <property type="entry name" value="MCM_lid"/>
</dbReference>
<dbReference type="GO" id="GO:0004519">
    <property type="term" value="F:endonuclease activity"/>
    <property type="evidence" value="ECO:0007669"/>
    <property type="project" value="InterPro"/>
</dbReference>
<dbReference type="InterPro" id="IPR006142">
    <property type="entry name" value="INTEIN"/>
</dbReference>
<dbReference type="Pfam" id="PF21120">
    <property type="entry name" value="WHD_MCM_arc"/>
    <property type="match status" value="1"/>
</dbReference>
<dbReference type="InterPro" id="IPR030934">
    <property type="entry name" value="Intein_C"/>
</dbReference>
<dbReference type="InterPro" id="IPR036388">
    <property type="entry name" value="WH-like_DNA-bd_sf"/>
</dbReference>
<name>H3ZQ49_THELN</name>
<dbReference type="SMART" id="SM00350">
    <property type="entry name" value="MCM"/>
    <property type="match status" value="1"/>
</dbReference>
<dbReference type="FunFam" id="3.40.50.300:FF:002469">
    <property type="entry name" value="Cell division control protein 21"/>
    <property type="match status" value="1"/>
</dbReference>
<dbReference type="SMART" id="SM00306">
    <property type="entry name" value="HintN"/>
    <property type="match status" value="2"/>
</dbReference>
<dbReference type="NCBIfam" id="TIGR01443">
    <property type="entry name" value="intein_Cterm"/>
    <property type="match status" value="2"/>
</dbReference>
<dbReference type="RefSeq" id="WP_004069444.1">
    <property type="nucleotide sequence ID" value="NC_022084.1"/>
</dbReference>
<dbReference type="InterPro" id="IPR033762">
    <property type="entry name" value="MCM_OB"/>
</dbReference>
<dbReference type="InterPro" id="IPR012340">
    <property type="entry name" value="NA-bd_OB-fold"/>
</dbReference>
<dbReference type="GO" id="GO:0016539">
    <property type="term" value="P:intein-mediated protein splicing"/>
    <property type="evidence" value="ECO:0007669"/>
    <property type="project" value="InterPro"/>
</dbReference>
<dbReference type="InterPro" id="IPR003586">
    <property type="entry name" value="Hint_dom_C"/>
</dbReference>
<dbReference type="SUPFAM" id="SSF52540">
    <property type="entry name" value="P-loop containing nucleoside triphosphate hydrolases"/>
    <property type="match status" value="1"/>
</dbReference>
<dbReference type="GO" id="GO:0042555">
    <property type="term" value="C:MCM complex"/>
    <property type="evidence" value="ECO:0007669"/>
    <property type="project" value="TreeGrafter"/>
</dbReference>
<dbReference type="PROSITE" id="PS50051">
    <property type="entry name" value="MCM_2"/>
    <property type="match status" value="3"/>
</dbReference>
<dbReference type="InterPro" id="IPR027417">
    <property type="entry name" value="P-loop_NTPase"/>
</dbReference>
<dbReference type="CDD" id="cd00081">
    <property type="entry name" value="Hint"/>
    <property type="match status" value="3"/>
</dbReference>
<feature type="domain" description="MCM C-terminal AAA(+) ATPase" evidence="12">
    <location>
        <begin position="1110"/>
        <end position="1204"/>
    </location>
</feature>
<dbReference type="Gene3D" id="1.10.10.10">
    <property type="entry name" value="Winged helix-like DNA-binding domain superfamily/Winged helix DNA-binding domain"/>
    <property type="match status" value="1"/>
</dbReference>
<keyword evidence="4 11" id="KW-0547">Nucleotide-binding</keyword>
<gene>
    <name evidence="13" type="ORF">OCC_03137</name>
</gene>
<dbReference type="InterPro" id="IPR006141">
    <property type="entry name" value="Intein_N"/>
</dbReference>
<dbReference type="Gene3D" id="2.170.16.10">
    <property type="entry name" value="Hedgehog/Intein (Hint) domain"/>
    <property type="match status" value="3"/>
</dbReference>
<dbReference type="SUPFAM" id="SSF55608">
    <property type="entry name" value="Homing endonucleases"/>
    <property type="match status" value="1"/>
</dbReference>
<dbReference type="EC" id="3.6.4.12" evidence="2"/>
<keyword evidence="14" id="KW-1185">Reference proteome</keyword>
<evidence type="ECO:0000256" key="9">
    <source>
        <dbReference type="ARBA" id="ARBA00023000"/>
    </source>
</evidence>
<organism evidence="13 14">
    <name type="scientific">Thermococcus litoralis (strain ATCC 51850 / DSM 5473 / JCM 8560 / NS-C)</name>
    <dbReference type="NCBI Taxonomy" id="523849"/>
    <lineage>
        <taxon>Archaea</taxon>
        <taxon>Methanobacteriati</taxon>
        <taxon>Methanobacteriota</taxon>
        <taxon>Thermococci</taxon>
        <taxon>Thermococcales</taxon>
        <taxon>Thermococcaceae</taxon>
        <taxon>Thermococcus</taxon>
    </lineage>
</organism>
<evidence type="ECO:0000313" key="13">
    <source>
        <dbReference type="EMBL" id="EHR77940.1"/>
    </source>
</evidence>
<dbReference type="Proteomes" id="UP000015502">
    <property type="component" value="Chromosome"/>
</dbReference>
<dbReference type="PRINTS" id="PR00379">
    <property type="entry name" value="INTEIN"/>
</dbReference>
<dbReference type="Gene3D" id="2.20.28.10">
    <property type="match status" value="1"/>
</dbReference>
<dbReference type="GO" id="GO:0017116">
    <property type="term" value="F:single-stranded DNA helicase activity"/>
    <property type="evidence" value="ECO:0007669"/>
    <property type="project" value="TreeGrafter"/>
</dbReference>
<dbReference type="InterPro" id="IPR036844">
    <property type="entry name" value="Hint_dom_sf"/>
</dbReference>
<keyword evidence="7" id="KW-0068">Autocatalytic cleavage</keyword>
<dbReference type="OrthoDB" id="6747at2157"/>
<dbReference type="PaxDb" id="523849-OCC_03137"/>
<dbReference type="Pfam" id="PF14890">
    <property type="entry name" value="Intein_splicing"/>
    <property type="match status" value="2"/>
</dbReference>
<dbReference type="NCBIfam" id="TIGR01445">
    <property type="entry name" value="intein_Nterm"/>
    <property type="match status" value="2"/>
</dbReference>
<dbReference type="InterPro" id="IPR027434">
    <property type="entry name" value="Homing_endonucl"/>
</dbReference>
<dbReference type="PRINTS" id="PR01657">
    <property type="entry name" value="MCMFAMILY"/>
</dbReference>
<dbReference type="InterPro" id="IPR003587">
    <property type="entry name" value="Hint_dom_N"/>
</dbReference>
<evidence type="ECO:0000256" key="5">
    <source>
        <dbReference type="ARBA" id="ARBA00022801"/>
    </source>
</evidence>
<dbReference type="Pfam" id="PF14528">
    <property type="entry name" value="LAGLIDADG_3"/>
    <property type="match status" value="1"/>
</dbReference>
<accession>H3ZQ49</accession>
<keyword evidence="5" id="KW-0378">Hydrolase</keyword>
<keyword evidence="8 11" id="KW-0067">ATP-binding</keyword>
<keyword evidence="3" id="KW-0235">DNA replication</keyword>
<evidence type="ECO:0000256" key="2">
    <source>
        <dbReference type="ARBA" id="ARBA00012551"/>
    </source>
</evidence>
<evidence type="ECO:0000313" key="14">
    <source>
        <dbReference type="Proteomes" id="UP000015502"/>
    </source>
</evidence>
<dbReference type="FunFam" id="3.30.1640.10:FF:000038">
    <property type="entry name" value="Cell division control protein 21"/>
    <property type="match status" value="1"/>
</dbReference>
<evidence type="ECO:0000256" key="6">
    <source>
        <dbReference type="ARBA" id="ARBA00022806"/>
    </source>
</evidence>
<dbReference type="InterPro" id="IPR001208">
    <property type="entry name" value="MCM_dom"/>
</dbReference>
<protein>
    <recommendedName>
        <fullName evidence="2">DNA helicase</fullName>
        <ecNumber evidence="2">3.6.4.12</ecNumber>
    </recommendedName>
</protein>
<dbReference type="EMBL" id="CP006670">
    <property type="protein sequence ID" value="EHR77940.1"/>
    <property type="molecule type" value="Genomic_DNA"/>
</dbReference>
<dbReference type="GeneID" id="16550072"/>
<keyword evidence="10 11" id="KW-0238">DNA-binding</keyword>
<sequence length="1401" mass="160693">MDKEEMIERFVKFLREYTDDSGNKVYLDEIRDVLTVVPRRYLAINWEHLNAFDPELAGELIDNPEEVILAAEDAIQIILQEDFFRKEPFLIHARFHGLPKSYLVKELGSEHINKFIQVEGIITRMTEVKPFVSRAVYICKDCGHEMVRLQKPYANLIKPNKCEACGSRNVELDVDKSTFLNFQSFRLQDRPESLKGGQMPRFVDVILLDDLVDIALPGDRVVITGILRVVLEQRDKRPIFRKIIEANYVEQLSKEIEELEITPEDEQKIKELAKRKDIVDVIVDSIAPAIYGMKKEKLGIALALFGGNTKQLPDGTRLRGESHVLLVGDPGVAKCVEYNTEVVLSDGSIKPIGELVDEAIEKAKERGTLGVVDDGYYAPIDLEIYALDASTLKVRRVKANIAWKRTAPERMFRIKTASGREIKVTPTHPFFVFDEGTFKTRKAEELKVGDKIATLRRENEPIEIPETKNEHLKKLLASSDIFWDRIEEIEEYKPEHPWVYDLQVPEHHNFIANDIFVHNSQLLRYVANLAPRAIYTSGKSSSAAGLTAAAVRDELTGSWVLEAGVLVLADMGIACLHPDSRVLVNGKYLPIKELFNEAKSYKAKSNGEIVDIQEDTFEVVSLDLERMKTGNSLATIIRRKQWKGELVKLKFRSGNELLLTPDHWLIDGKTLEWKEAGEFKPGDTVVAPLKLPEVKEKIYILDILPENWRVKLTKEEKEELRKEVLRRFKSIAEFNRHYGISKDFLSGRGAIKVGKFRKILKDFGIYEKWKKRHLAYGPYSRREKLKVAYITPEMAYFFGFLYGDGWIQRIGDRVTLRITQSLVNEKQLKRLRESFALFYPKKLREYRRTTSSILAGNKISSESITFSVNSPLLGYIYEYLTKDNLTNLFGLDDEALKAFVAGALDSDGCVSIKRSDKGEVVHVEFLLSNDIRKDNAFAMLLRRFDVYARIVRDKRENVNRIQITSREDVKNLLEAVKSYSIKVKEIPEVKRLISPKSDKLPSEPVKEIARRIREEIPASILLEKGLWSVIYEYSKGVRVPTRKQIHKLLERLSDYLSPEIKFKLEILARRDYFLDEIVEVERIPYEGHVYDLYVPVYHNFVAEGIIVHNCIDEIDKMSDRDRSSIHEALEQQTVSISKAGITATLNARTTVIAAANPKYGRFNRMKSLPEQVDLPPTLLSRFDLIFVLLDEPDEKLDSEIAEHILKVRKGEAEAVAPKIPHELLKKYIAYARKNIKPVLSKEAMEEIKRYYVKMRRTIGRGGSEEGIKPIPITARQLEALIRLSEAHAKMRLSEIVTKEDARAAIELMEYTLRKTAMDEEGNIDVSILEIGKSSKKINKMDKILNIIKELQDLEDYGAPREEIIKEASKHGIGKSEVEKILEELKANSMIYEPRSGYYKVL</sequence>
<dbReference type="InterPro" id="IPR027925">
    <property type="entry name" value="MCM_N"/>
</dbReference>
<dbReference type="PANTHER" id="PTHR11630">
    <property type="entry name" value="DNA REPLICATION LICENSING FACTOR MCM FAMILY MEMBER"/>
    <property type="match status" value="1"/>
</dbReference>
<dbReference type="PROSITE" id="PS50818">
    <property type="entry name" value="INTEIN_C_TER"/>
    <property type="match status" value="2"/>
</dbReference>
<dbReference type="PANTHER" id="PTHR11630:SF66">
    <property type="entry name" value="DNA REPLICATION LICENSING FACTOR MCM4"/>
    <property type="match status" value="1"/>
</dbReference>
<dbReference type="GO" id="GO:0016787">
    <property type="term" value="F:hydrolase activity"/>
    <property type="evidence" value="ECO:0007669"/>
    <property type="project" value="UniProtKB-KW"/>
</dbReference>
<dbReference type="HOGENOM" id="CLU_000995_7_2_2"/>
<dbReference type="STRING" id="523849.OCC_03137"/>
<dbReference type="Gene3D" id="2.40.50.140">
    <property type="entry name" value="Nucleic acid-binding proteins"/>
    <property type="match status" value="1"/>
</dbReference>
<dbReference type="InterPro" id="IPR048907">
    <property type="entry name" value="WHD_MCM_arc"/>
</dbReference>
<dbReference type="GO" id="GO:0003697">
    <property type="term" value="F:single-stranded DNA binding"/>
    <property type="evidence" value="ECO:0007669"/>
    <property type="project" value="TreeGrafter"/>
</dbReference>
<dbReference type="InterPro" id="IPR004860">
    <property type="entry name" value="LAGLIDADG_dom"/>
</dbReference>
<evidence type="ECO:0000256" key="11">
    <source>
        <dbReference type="RuleBase" id="RU004070"/>
    </source>
</evidence>
<feature type="domain" description="MCM C-terminal AAA(+) ATPase" evidence="12">
    <location>
        <begin position="278"/>
        <end position="334"/>
    </location>
</feature>
<dbReference type="InterPro" id="IPR031327">
    <property type="entry name" value="MCM"/>
</dbReference>
<dbReference type="SUPFAM" id="SSF51294">
    <property type="entry name" value="Hedgehog/intein (Hint) domain"/>
    <property type="match status" value="2"/>
</dbReference>
<feature type="domain" description="MCM C-terminal AAA(+) ATPase" evidence="12">
    <location>
        <begin position="510"/>
        <end position="576"/>
    </location>
</feature>
<comment type="similarity">
    <text evidence="1 11">Belongs to the MCM family.</text>
</comment>
<evidence type="ECO:0000256" key="1">
    <source>
        <dbReference type="ARBA" id="ARBA00008010"/>
    </source>
</evidence>
<dbReference type="GO" id="GO:0005524">
    <property type="term" value="F:ATP binding"/>
    <property type="evidence" value="ECO:0007669"/>
    <property type="project" value="UniProtKB-KW"/>
</dbReference>
<dbReference type="Pfam" id="PF17855">
    <property type="entry name" value="MCM_lid"/>
    <property type="match status" value="1"/>
</dbReference>
<proteinExistence type="inferred from homology"/>
<dbReference type="Pfam" id="PF17207">
    <property type="entry name" value="MCM_OB"/>
    <property type="match status" value="1"/>
</dbReference>
<dbReference type="SUPFAM" id="SSF50249">
    <property type="entry name" value="Nucleic acid-binding proteins"/>
    <property type="match status" value="1"/>
</dbReference>
<dbReference type="GO" id="GO:0006260">
    <property type="term" value="P:DNA replication"/>
    <property type="evidence" value="ECO:0007669"/>
    <property type="project" value="UniProtKB-KW"/>
</dbReference>
<dbReference type="KEGG" id="tlt:OCC_03137"/>
<evidence type="ECO:0000256" key="8">
    <source>
        <dbReference type="ARBA" id="ARBA00022840"/>
    </source>
</evidence>
<evidence type="ECO:0000256" key="3">
    <source>
        <dbReference type="ARBA" id="ARBA00022705"/>
    </source>
</evidence>
<dbReference type="Gene3D" id="3.10.28.10">
    <property type="entry name" value="Homing endonucleases"/>
    <property type="match status" value="1"/>
</dbReference>
<evidence type="ECO:0000256" key="7">
    <source>
        <dbReference type="ARBA" id="ARBA00022813"/>
    </source>
</evidence>